<dbReference type="PANTHER" id="PTHR43099">
    <property type="entry name" value="UPF0053 PROTEIN YRKA"/>
    <property type="match status" value="1"/>
</dbReference>
<dbReference type="EMBL" id="RCZO01000007">
    <property type="protein sequence ID" value="TPG07310.1"/>
    <property type="molecule type" value="Genomic_DNA"/>
</dbReference>
<sequence>MLTEIALVFVLALCNGFFALSEMALVVSRKSRLKQMARNSRKAALALRHAEAPEHFLSTVQVGITLVMLITGAIAGDALGGHIADALRGDRLAWLLPYSRIIGIVLGFVLISFIQIVIGELVPKRLALSAPEKVSSYVAIPMLVLSRITSPFVWLLNVSSNLLLRLLRVNQHGRGVVTEDEIRLLVAESAEQGVLDPDEHNMVNRVLRLGDRTVDSVMTPRMRIAWLDTAASRDENIEVLRQTPYSRYPVYRGDESEVVGVVEVKRLLHGFADGRLELFDHLSKPLFVPATARALDLLEEFRDAETPLALVVDEYGDIEGVVTVNDLLAAVVGASQIGHGGGNEDSPIMQRADGSWLIDGSLSTDDLRELLQIGELPGEHEHDFRTVAGMVMTALGHVPQTGEVFAWRGIRFEVVDLDGARIDKLLVTPAPSLDLSDDEQ</sequence>
<evidence type="ECO:0000313" key="14">
    <source>
        <dbReference type="Proteomes" id="UP000319486"/>
    </source>
</evidence>
<feature type="domain" description="CBS" evidence="11">
    <location>
        <begin position="218"/>
        <end position="278"/>
    </location>
</feature>
<dbReference type="InterPro" id="IPR005170">
    <property type="entry name" value="Transptr-assoc_dom"/>
</dbReference>
<evidence type="ECO:0000256" key="4">
    <source>
        <dbReference type="ARBA" id="ARBA00022737"/>
    </source>
</evidence>
<evidence type="ECO:0000256" key="8">
    <source>
        <dbReference type="PROSITE-ProRule" id="PRU00703"/>
    </source>
</evidence>
<dbReference type="STRING" id="582702.SAMN05192579_11919"/>
<evidence type="ECO:0000313" key="13">
    <source>
        <dbReference type="EMBL" id="TPG07310.1"/>
    </source>
</evidence>
<name>A0A502FA22_9GAMM</name>
<dbReference type="InterPro" id="IPR016169">
    <property type="entry name" value="FAD-bd_PCMH_sub2"/>
</dbReference>
<dbReference type="GO" id="GO:0005886">
    <property type="term" value="C:plasma membrane"/>
    <property type="evidence" value="ECO:0007669"/>
    <property type="project" value="UniProtKB-SubCell"/>
</dbReference>
<feature type="domain" description="CNNM transmembrane" evidence="12">
    <location>
        <begin position="1"/>
        <end position="199"/>
    </location>
</feature>
<evidence type="ECO:0000256" key="6">
    <source>
        <dbReference type="ARBA" id="ARBA00023122"/>
    </source>
</evidence>
<dbReference type="InterPro" id="IPR046342">
    <property type="entry name" value="CBS_dom_sf"/>
</dbReference>
<dbReference type="Pfam" id="PF00571">
    <property type="entry name" value="CBS"/>
    <property type="match status" value="2"/>
</dbReference>
<dbReference type="SMART" id="SM01091">
    <property type="entry name" value="CorC_HlyC"/>
    <property type="match status" value="1"/>
</dbReference>
<evidence type="ECO:0000256" key="7">
    <source>
        <dbReference type="ARBA" id="ARBA00023136"/>
    </source>
</evidence>
<dbReference type="InterPro" id="IPR051676">
    <property type="entry name" value="UPF0053_domain"/>
</dbReference>
<keyword evidence="4" id="KW-0677">Repeat</keyword>
<evidence type="ECO:0000256" key="9">
    <source>
        <dbReference type="PROSITE-ProRule" id="PRU01193"/>
    </source>
</evidence>
<gene>
    <name evidence="13" type="ORF">EAH88_12735</name>
</gene>
<dbReference type="Gene3D" id="3.10.580.10">
    <property type="entry name" value="CBS-domain"/>
    <property type="match status" value="1"/>
</dbReference>
<proteinExistence type="predicted"/>
<evidence type="ECO:0000256" key="2">
    <source>
        <dbReference type="ARBA" id="ARBA00022475"/>
    </source>
</evidence>
<organism evidence="13 14">
    <name type="scientific">Rhodanobacter glycinis</name>
    <dbReference type="NCBI Taxonomy" id="582702"/>
    <lineage>
        <taxon>Bacteria</taxon>
        <taxon>Pseudomonadati</taxon>
        <taxon>Pseudomonadota</taxon>
        <taxon>Gammaproteobacteria</taxon>
        <taxon>Lysobacterales</taxon>
        <taxon>Rhodanobacteraceae</taxon>
        <taxon>Rhodanobacter</taxon>
    </lineage>
</organism>
<keyword evidence="5 9" id="KW-1133">Transmembrane helix</keyword>
<dbReference type="InterPro" id="IPR044751">
    <property type="entry name" value="Ion_transp-like_CBS"/>
</dbReference>
<dbReference type="AlphaFoldDB" id="A0A502FA22"/>
<feature type="transmembrane region" description="Helical" evidence="10">
    <location>
        <begin position="98"/>
        <end position="118"/>
    </location>
</feature>
<dbReference type="CDD" id="cd04590">
    <property type="entry name" value="CBS_pair_CorC_HlyC_assoc"/>
    <property type="match status" value="1"/>
</dbReference>
<feature type="transmembrane region" description="Helical" evidence="10">
    <location>
        <begin position="6"/>
        <end position="28"/>
    </location>
</feature>
<reference evidence="13 14" key="1">
    <citation type="journal article" date="2019" name="Environ. Microbiol.">
        <title>Species interactions and distinct microbial communities in high Arctic permafrost affected cryosols are associated with the CH4 and CO2 gas fluxes.</title>
        <authorList>
            <person name="Altshuler I."/>
            <person name="Hamel J."/>
            <person name="Turney S."/>
            <person name="Magnuson E."/>
            <person name="Levesque R."/>
            <person name="Greer C."/>
            <person name="Whyte L.G."/>
        </authorList>
    </citation>
    <scope>NUCLEOTIDE SEQUENCE [LARGE SCALE GENOMIC DNA]</scope>
    <source>
        <strain evidence="13 14">S13Y</strain>
    </source>
</reference>
<evidence type="ECO:0000259" key="11">
    <source>
        <dbReference type="PROSITE" id="PS51371"/>
    </source>
</evidence>
<feature type="transmembrane region" description="Helical" evidence="10">
    <location>
        <begin position="138"/>
        <end position="158"/>
    </location>
</feature>
<evidence type="ECO:0000256" key="5">
    <source>
        <dbReference type="ARBA" id="ARBA00022989"/>
    </source>
</evidence>
<evidence type="ECO:0000259" key="12">
    <source>
        <dbReference type="PROSITE" id="PS51846"/>
    </source>
</evidence>
<protein>
    <submittedName>
        <fullName evidence="13">HlyC/CorC family transporter</fullName>
    </submittedName>
</protein>
<dbReference type="PROSITE" id="PS51846">
    <property type="entry name" value="CNNM"/>
    <property type="match status" value="1"/>
</dbReference>
<dbReference type="Pfam" id="PF01595">
    <property type="entry name" value="CNNM"/>
    <property type="match status" value="1"/>
</dbReference>
<accession>A0A502FA22</accession>
<dbReference type="Gene3D" id="3.30.465.10">
    <property type="match status" value="1"/>
</dbReference>
<dbReference type="PANTHER" id="PTHR43099:SF5">
    <property type="entry name" value="HLYC_CORC FAMILY TRANSPORTER"/>
    <property type="match status" value="1"/>
</dbReference>
<dbReference type="OrthoDB" id="9797674at2"/>
<evidence type="ECO:0000256" key="10">
    <source>
        <dbReference type="SAM" id="Phobius"/>
    </source>
</evidence>
<dbReference type="FunFam" id="3.30.465.10:FF:000023">
    <property type="entry name" value="Magnesium and cobalt transporter"/>
    <property type="match status" value="1"/>
</dbReference>
<keyword evidence="7 9" id="KW-0472">Membrane</keyword>
<dbReference type="GO" id="GO:0050660">
    <property type="term" value="F:flavin adenine dinucleotide binding"/>
    <property type="evidence" value="ECO:0007669"/>
    <property type="project" value="InterPro"/>
</dbReference>
<dbReference type="RefSeq" id="WP_140653279.1">
    <property type="nucleotide sequence ID" value="NZ_RCZB01000005.1"/>
</dbReference>
<dbReference type="InterPro" id="IPR000644">
    <property type="entry name" value="CBS_dom"/>
</dbReference>
<comment type="subcellular location">
    <subcellularLocation>
        <location evidence="1">Cell membrane</location>
        <topology evidence="1">Multi-pass membrane protein</topology>
    </subcellularLocation>
</comment>
<comment type="caution">
    <text evidence="13">The sequence shown here is derived from an EMBL/GenBank/DDBJ whole genome shotgun (WGS) entry which is preliminary data.</text>
</comment>
<keyword evidence="6 8" id="KW-0129">CBS domain</keyword>
<dbReference type="Proteomes" id="UP000319486">
    <property type="component" value="Unassembled WGS sequence"/>
</dbReference>
<evidence type="ECO:0000256" key="1">
    <source>
        <dbReference type="ARBA" id="ARBA00004651"/>
    </source>
</evidence>
<keyword evidence="2" id="KW-1003">Cell membrane</keyword>
<dbReference type="PROSITE" id="PS51371">
    <property type="entry name" value="CBS"/>
    <property type="match status" value="2"/>
</dbReference>
<dbReference type="SUPFAM" id="SSF54631">
    <property type="entry name" value="CBS-domain pair"/>
    <property type="match status" value="1"/>
</dbReference>
<keyword evidence="3 9" id="KW-0812">Transmembrane</keyword>
<dbReference type="Pfam" id="PF03471">
    <property type="entry name" value="CorC_HlyC"/>
    <property type="match status" value="1"/>
</dbReference>
<feature type="domain" description="CBS" evidence="11">
    <location>
        <begin position="281"/>
        <end position="337"/>
    </location>
</feature>
<evidence type="ECO:0000256" key="3">
    <source>
        <dbReference type="ARBA" id="ARBA00022692"/>
    </source>
</evidence>
<dbReference type="InterPro" id="IPR002550">
    <property type="entry name" value="CNNM"/>
</dbReference>
<keyword evidence="14" id="KW-1185">Reference proteome</keyword>
<dbReference type="SUPFAM" id="SSF56176">
    <property type="entry name" value="FAD-binding/transporter-associated domain-like"/>
    <property type="match status" value="1"/>
</dbReference>
<dbReference type="InterPro" id="IPR036318">
    <property type="entry name" value="FAD-bd_PCMH-like_sf"/>
</dbReference>